<feature type="chain" id="PRO_5002006790" evidence="1">
    <location>
        <begin position="20"/>
        <end position="72"/>
    </location>
</feature>
<gene>
    <name evidence="2" type="ORF">BBAD15_g8947</name>
</gene>
<sequence length="72" mass="7542">MYSFKYITIVALAALGVQACRPTEYQCGNRGGAPGPDGAIYVCDAAGQWQFQAQCGGAKCCRITGSNVNCIC</sequence>
<evidence type="ECO:0000256" key="1">
    <source>
        <dbReference type="SAM" id="SignalP"/>
    </source>
</evidence>
<reference evidence="2 3" key="1">
    <citation type="submission" date="2012-10" db="EMBL/GenBank/DDBJ databases">
        <title>Genome sequencing and analysis of entomopathogenic fungi Beauveria bassiana D1-5.</title>
        <authorList>
            <person name="Li Q."/>
            <person name="Wang L."/>
            <person name="Zhang Z."/>
            <person name="Wang Q."/>
            <person name="Ren J."/>
            <person name="Wang M."/>
            <person name="Xu W."/>
            <person name="Wang J."/>
            <person name="Lu Y."/>
            <person name="Du Q."/>
            <person name="Sun Z."/>
        </authorList>
    </citation>
    <scope>NUCLEOTIDE SEQUENCE [LARGE SCALE GENOMIC DNA]</scope>
    <source>
        <strain evidence="2 3">D1-5</strain>
    </source>
</reference>
<accession>A0A0A2VE38</accession>
<organism evidence="2 3">
    <name type="scientific">Beauveria bassiana D1-5</name>
    <dbReference type="NCBI Taxonomy" id="1245745"/>
    <lineage>
        <taxon>Eukaryota</taxon>
        <taxon>Fungi</taxon>
        <taxon>Dikarya</taxon>
        <taxon>Ascomycota</taxon>
        <taxon>Pezizomycotina</taxon>
        <taxon>Sordariomycetes</taxon>
        <taxon>Hypocreomycetidae</taxon>
        <taxon>Hypocreales</taxon>
        <taxon>Cordycipitaceae</taxon>
        <taxon>Beauveria</taxon>
    </lineage>
</organism>
<comment type="caution">
    <text evidence="2">The sequence shown here is derived from an EMBL/GenBank/DDBJ whole genome shotgun (WGS) entry which is preliminary data.</text>
</comment>
<proteinExistence type="predicted"/>
<dbReference type="Proteomes" id="UP000030106">
    <property type="component" value="Unassembled WGS sequence"/>
</dbReference>
<dbReference type="PROSITE" id="PS51257">
    <property type="entry name" value="PROKAR_LIPOPROTEIN"/>
    <property type="match status" value="1"/>
</dbReference>
<keyword evidence="1" id="KW-0732">Signal</keyword>
<name>A0A0A2VE38_BEABA</name>
<feature type="signal peptide" evidence="1">
    <location>
        <begin position="1"/>
        <end position="19"/>
    </location>
</feature>
<dbReference type="AlphaFoldDB" id="A0A0A2VE38"/>
<dbReference type="HOGENOM" id="CLU_2721622_0_0_1"/>
<evidence type="ECO:0000313" key="3">
    <source>
        <dbReference type="Proteomes" id="UP000030106"/>
    </source>
</evidence>
<evidence type="ECO:0000313" key="2">
    <source>
        <dbReference type="EMBL" id="KGQ05813.1"/>
    </source>
</evidence>
<protein>
    <submittedName>
        <fullName evidence="2">Uncharacterized protein</fullName>
    </submittedName>
</protein>
<dbReference type="EMBL" id="ANFO01000911">
    <property type="protein sequence ID" value="KGQ05813.1"/>
    <property type="molecule type" value="Genomic_DNA"/>
</dbReference>